<dbReference type="RefSeq" id="WP_054326500.1">
    <property type="nucleotide sequence ID" value="NZ_JACOPL010000006.1"/>
</dbReference>
<feature type="transmembrane region" description="Helical" evidence="1">
    <location>
        <begin position="33"/>
        <end position="55"/>
    </location>
</feature>
<feature type="transmembrane region" description="Helical" evidence="1">
    <location>
        <begin position="67"/>
        <end position="88"/>
    </location>
</feature>
<keyword evidence="1" id="KW-1133">Transmembrane helix</keyword>
<organism evidence="2 3">
    <name type="scientific">Agathobaculum faecis</name>
    <dbReference type="NCBI Taxonomy" id="2763013"/>
    <lineage>
        <taxon>Bacteria</taxon>
        <taxon>Bacillati</taxon>
        <taxon>Bacillota</taxon>
        <taxon>Clostridia</taxon>
        <taxon>Eubacteriales</taxon>
        <taxon>Butyricicoccaceae</taxon>
        <taxon>Agathobaculum</taxon>
    </lineage>
</organism>
<proteinExistence type="predicted"/>
<evidence type="ECO:0000313" key="2">
    <source>
        <dbReference type="EMBL" id="MBC5725257.1"/>
    </source>
</evidence>
<reference evidence="2" key="1">
    <citation type="submission" date="2020-08" db="EMBL/GenBank/DDBJ databases">
        <title>Genome public.</title>
        <authorList>
            <person name="Liu C."/>
            <person name="Sun Q."/>
        </authorList>
    </citation>
    <scope>NUCLEOTIDE SEQUENCE</scope>
    <source>
        <strain evidence="2">NSJ-28</strain>
    </source>
</reference>
<comment type="caution">
    <text evidence="2">The sequence shown here is derived from an EMBL/GenBank/DDBJ whole genome shotgun (WGS) entry which is preliminary data.</text>
</comment>
<accession>A0A923LWM6</accession>
<keyword evidence="1" id="KW-0812">Transmembrane</keyword>
<keyword evidence="3" id="KW-1185">Reference proteome</keyword>
<evidence type="ECO:0008006" key="4">
    <source>
        <dbReference type="Google" id="ProtNLM"/>
    </source>
</evidence>
<evidence type="ECO:0000313" key="3">
    <source>
        <dbReference type="Proteomes" id="UP000606499"/>
    </source>
</evidence>
<name>A0A923LWM6_9FIRM</name>
<dbReference type="EMBL" id="JACOPL010000006">
    <property type="protein sequence ID" value="MBC5725257.1"/>
    <property type="molecule type" value="Genomic_DNA"/>
</dbReference>
<protein>
    <recommendedName>
        <fullName evidence="4">ATP-binding protein</fullName>
    </recommendedName>
</protein>
<dbReference type="Proteomes" id="UP000606499">
    <property type="component" value="Unassembled WGS sequence"/>
</dbReference>
<dbReference type="AlphaFoldDB" id="A0A923LWM6"/>
<keyword evidence="1" id="KW-0472">Membrane</keyword>
<gene>
    <name evidence="2" type="ORF">H8S45_07275</name>
</gene>
<evidence type="ECO:0000256" key="1">
    <source>
        <dbReference type="SAM" id="Phobius"/>
    </source>
</evidence>
<sequence length="214" mass="24222">MLCVRNLGIILGTVFAVRFRTPRFQHLWRAERVPWTPLAMTVFMLELMILAMTTYPELIFYRRGEHINLLHVCAVSGAVLFMLVICLSRVKASADHAKEHEVQLAMSERYYAELTTQPQGNRIRLHDLRHHVNVLSGLCSQGDMAGSVSYIAGIEQSIPPSRYRHYCLSGAVNALQKALGAMEKQPHATAPPRATAVPYNEMRRQYCKVPFTLS</sequence>